<evidence type="ECO:0000256" key="9">
    <source>
        <dbReference type="ARBA" id="ARBA00023144"/>
    </source>
</evidence>
<keyword evidence="6 11" id="KW-0418">Kinase</keyword>
<dbReference type="GO" id="GO:0004335">
    <property type="term" value="F:galactokinase activity"/>
    <property type="evidence" value="ECO:0007669"/>
    <property type="project" value="UniProtKB-UniRule"/>
</dbReference>
<keyword evidence="9 11" id="KW-0299">Galactose metabolism</keyword>
<dbReference type="AlphaFoldDB" id="A0A069D181"/>
<evidence type="ECO:0000256" key="8">
    <source>
        <dbReference type="ARBA" id="ARBA00022842"/>
    </source>
</evidence>
<keyword evidence="8 11" id="KW-0460">Magnesium</keyword>
<dbReference type="InterPro" id="IPR019539">
    <property type="entry name" value="GalKase_N"/>
</dbReference>
<dbReference type="HAMAP" id="MF_00246">
    <property type="entry name" value="Galactokinase"/>
    <property type="match status" value="1"/>
</dbReference>
<dbReference type="GO" id="GO:0006012">
    <property type="term" value="P:galactose metabolic process"/>
    <property type="evidence" value="ECO:0007669"/>
    <property type="project" value="UniProtKB-UniRule"/>
</dbReference>
<dbReference type="EC" id="2.7.1.6" evidence="11 12"/>
<dbReference type="Proteomes" id="UP000030643">
    <property type="component" value="Unassembled WGS sequence"/>
</dbReference>
<keyword evidence="17" id="KW-1185">Reference proteome</keyword>
<comment type="similarity">
    <text evidence="1 11">Belongs to the GHMP kinase family. GalK subfamily.</text>
</comment>
<reference evidence="17" key="1">
    <citation type="journal article" date="2014" name="Genome Announc.">
        <title>Draft genome sequence of Weissella oryzae SG25T, isolated from fermented rice grains.</title>
        <authorList>
            <person name="Tanizawa Y."/>
            <person name="Fujisawa T."/>
            <person name="Mochizuki T."/>
            <person name="Kaminuma E."/>
            <person name="Suzuki Y."/>
            <person name="Nakamura Y."/>
            <person name="Tohno M."/>
        </authorList>
    </citation>
    <scope>NUCLEOTIDE SEQUENCE [LARGE SCALE GENOMIC DNA]</scope>
    <source>
        <strain evidence="17">DSM 25784 / JCM 18191 / LMG 30913 / SG25</strain>
    </source>
</reference>
<dbReference type="EMBL" id="DF820490">
    <property type="protein sequence ID" value="GAK31116.1"/>
    <property type="molecule type" value="Genomic_DNA"/>
</dbReference>
<evidence type="ECO:0000256" key="10">
    <source>
        <dbReference type="ARBA" id="ARBA00023277"/>
    </source>
</evidence>
<keyword evidence="7 11" id="KW-0067">ATP-binding</keyword>
<dbReference type="FunFam" id="3.30.230.10:FF:000017">
    <property type="entry name" value="Galactokinase"/>
    <property type="match status" value="1"/>
</dbReference>
<dbReference type="Pfam" id="PF00288">
    <property type="entry name" value="GHMP_kinases_N"/>
    <property type="match status" value="1"/>
</dbReference>
<dbReference type="GO" id="GO:0005524">
    <property type="term" value="F:ATP binding"/>
    <property type="evidence" value="ECO:0007669"/>
    <property type="project" value="UniProtKB-UniRule"/>
</dbReference>
<feature type="binding site" evidence="11">
    <location>
        <position position="136"/>
    </location>
    <ligand>
        <name>Mg(2+)</name>
        <dbReference type="ChEBI" id="CHEBI:18420"/>
    </ligand>
</feature>
<dbReference type="InterPro" id="IPR020568">
    <property type="entry name" value="Ribosomal_Su5_D2-typ_SF"/>
</dbReference>
<dbReference type="InterPro" id="IPR006203">
    <property type="entry name" value="GHMP_knse_ATP-bd_CS"/>
</dbReference>
<dbReference type="Gene3D" id="3.30.70.890">
    <property type="entry name" value="GHMP kinase, C-terminal domain"/>
    <property type="match status" value="1"/>
</dbReference>
<dbReference type="PROSITE" id="PS00106">
    <property type="entry name" value="GALACTOKINASE"/>
    <property type="match status" value="1"/>
</dbReference>
<evidence type="ECO:0000313" key="17">
    <source>
        <dbReference type="Proteomes" id="UP000030643"/>
    </source>
</evidence>
<dbReference type="STRING" id="1329250.WOSG25_070930"/>
<dbReference type="eggNOG" id="COG0153">
    <property type="taxonomic scope" value="Bacteria"/>
</dbReference>
<feature type="binding site" evidence="11">
    <location>
        <begin position="130"/>
        <end position="136"/>
    </location>
    <ligand>
        <name>ATP</name>
        <dbReference type="ChEBI" id="CHEBI:30616"/>
    </ligand>
</feature>
<comment type="pathway">
    <text evidence="11">Carbohydrate metabolism; galactose metabolism.</text>
</comment>
<accession>A0A069D181</accession>
<keyword evidence="5 11" id="KW-0547">Nucleotide-binding</keyword>
<evidence type="ECO:0000256" key="11">
    <source>
        <dbReference type="HAMAP-Rule" id="MF_00246"/>
    </source>
</evidence>
<evidence type="ECO:0000256" key="12">
    <source>
        <dbReference type="NCBIfam" id="TIGR00131"/>
    </source>
</evidence>
<feature type="site" description="Transition state stabilizer" evidence="11">
    <location>
        <position position="33"/>
    </location>
</feature>
<keyword evidence="2 11" id="KW-0963">Cytoplasm</keyword>
<dbReference type="UniPathway" id="UPA00214"/>
<dbReference type="GO" id="GO:0000287">
    <property type="term" value="F:magnesium ion binding"/>
    <property type="evidence" value="ECO:0007669"/>
    <property type="project" value="UniProtKB-UniRule"/>
</dbReference>
<dbReference type="PROSITE" id="PS00627">
    <property type="entry name" value="GHMP_KINASES_ATP"/>
    <property type="match status" value="1"/>
</dbReference>
<evidence type="ECO:0000256" key="4">
    <source>
        <dbReference type="ARBA" id="ARBA00022723"/>
    </source>
</evidence>
<evidence type="ECO:0000259" key="13">
    <source>
        <dbReference type="Pfam" id="PF00288"/>
    </source>
</evidence>
<name>A0A069D181_WEIOS</name>
<dbReference type="Gene3D" id="3.30.230.10">
    <property type="match status" value="1"/>
</dbReference>
<feature type="binding site" evidence="11">
    <location>
        <position position="230"/>
    </location>
    <ligand>
        <name>substrate</name>
    </ligand>
</feature>
<dbReference type="Pfam" id="PF10509">
    <property type="entry name" value="GalKase_gal_bdg"/>
    <property type="match status" value="1"/>
</dbReference>
<keyword evidence="4 11" id="KW-0479">Metal-binding</keyword>
<feature type="binding site" evidence="11">
    <location>
        <position position="73"/>
    </location>
    <ligand>
        <name>ATP</name>
        <dbReference type="ChEBI" id="CHEBI:30616"/>
    </ligand>
</feature>
<gene>
    <name evidence="11 16" type="primary">galK</name>
    <name evidence="16" type="ORF">WOSG25_070930</name>
</gene>
<dbReference type="InterPro" id="IPR006206">
    <property type="entry name" value="Mevalonate/galactokinase"/>
</dbReference>
<evidence type="ECO:0000256" key="3">
    <source>
        <dbReference type="ARBA" id="ARBA00022679"/>
    </source>
</evidence>
<dbReference type="RefSeq" id="WP_027699147.1">
    <property type="nucleotide sequence ID" value="NZ_DF820490.1"/>
</dbReference>
<dbReference type="PANTHER" id="PTHR10457">
    <property type="entry name" value="MEVALONATE KINASE/GALACTOKINASE"/>
    <property type="match status" value="1"/>
</dbReference>
<dbReference type="InterPro" id="IPR006204">
    <property type="entry name" value="GHMP_kinase_N_dom"/>
</dbReference>
<dbReference type="Pfam" id="PF08544">
    <property type="entry name" value="GHMP_kinases_C"/>
    <property type="match status" value="1"/>
</dbReference>
<dbReference type="FunFam" id="3.30.70.890:FF:000001">
    <property type="entry name" value="Galactokinase"/>
    <property type="match status" value="1"/>
</dbReference>
<feature type="domain" description="GHMP kinase C-terminal" evidence="14">
    <location>
        <begin position="292"/>
        <end position="372"/>
    </location>
</feature>
<feature type="binding site" evidence="11">
    <location>
        <position position="168"/>
    </location>
    <ligand>
        <name>Mg(2+)</name>
        <dbReference type="ChEBI" id="CHEBI:18420"/>
    </ligand>
</feature>
<dbReference type="NCBIfam" id="TIGR00131">
    <property type="entry name" value="gal_kin"/>
    <property type="match status" value="1"/>
</dbReference>
<keyword evidence="3 11" id="KW-0808">Transferase</keyword>
<feature type="domain" description="GHMP kinase N-terminal" evidence="13">
    <location>
        <begin position="100"/>
        <end position="187"/>
    </location>
</feature>
<dbReference type="InterPro" id="IPR036554">
    <property type="entry name" value="GHMP_kinase_C_sf"/>
</dbReference>
<dbReference type="PRINTS" id="PR00959">
    <property type="entry name" value="MEVGALKINASE"/>
</dbReference>
<dbReference type="InterPro" id="IPR019741">
    <property type="entry name" value="Galactokinase_CS"/>
</dbReference>
<dbReference type="InterPro" id="IPR013750">
    <property type="entry name" value="GHMP_kinase_C_dom"/>
</dbReference>
<feature type="active site" description="Proton acceptor" evidence="11">
    <location>
        <position position="180"/>
    </location>
</feature>
<evidence type="ECO:0000313" key="16">
    <source>
        <dbReference type="EMBL" id="GAK31116.1"/>
    </source>
</evidence>
<dbReference type="PANTHER" id="PTHR10457:SF7">
    <property type="entry name" value="GALACTOKINASE-RELATED"/>
    <property type="match status" value="1"/>
</dbReference>
<proteinExistence type="inferred from homology"/>
<keyword evidence="10 11" id="KW-0119">Carbohydrate metabolism</keyword>
<evidence type="ECO:0000256" key="5">
    <source>
        <dbReference type="ARBA" id="ARBA00022741"/>
    </source>
</evidence>
<dbReference type="InterPro" id="IPR014721">
    <property type="entry name" value="Ribsml_uS5_D2-typ_fold_subgr"/>
</dbReference>
<dbReference type="PIRSF" id="PIRSF000530">
    <property type="entry name" value="Galactokinase"/>
    <property type="match status" value="1"/>
</dbReference>
<organism evidence="16 17">
    <name type="scientific">Weissella oryzae (strain DSM 25784 / JCM 18191 / LMG 30913 / SG25)</name>
    <dbReference type="NCBI Taxonomy" id="1329250"/>
    <lineage>
        <taxon>Bacteria</taxon>
        <taxon>Bacillati</taxon>
        <taxon>Bacillota</taxon>
        <taxon>Bacilli</taxon>
        <taxon>Lactobacillales</taxon>
        <taxon>Lactobacillaceae</taxon>
        <taxon>Weissella</taxon>
    </lineage>
</organism>
<comment type="subcellular location">
    <subcellularLocation>
        <location evidence="11">Cytoplasm</location>
    </subcellularLocation>
</comment>
<feature type="domain" description="Galactokinase N-terminal" evidence="15">
    <location>
        <begin position="14"/>
        <end position="62"/>
    </location>
</feature>
<feature type="binding site" evidence="11">
    <location>
        <begin position="39"/>
        <end position="42"/>
    </location>
    <ligand>
        <name>substrate</name>
    </ligand>
</feature>
<evidence type="ECO:0000256" key="2">
    <source>
        <dbReference type="ARBA" id="ARBA00022490"/>
    </source>
</evidence>
<dbReference type="SUPFAM" id="SSF55060">
    <property type="entry name" value="GHMP Kinase, C-terminal domain"/>
    <property type="match status" value="1"/>
</dbReference>
<dbReference type="OrthoDB" id="250531at2"/>
<evidence type="ECO:0000256" key="1">
    <source>
        <dbReference type="ARBA" id="ARBA00006566"/>
    </source>
</evidence>
<dbReference type="InterPro" id="IPR000705">
    <property type="entry name" value="Galactokinase"/>
</dbReference>
<sequence>MTTLNNELKTSLQESFKERFAISAEYLFFSPGRINLIGEHTDYNGGHVFPAAISIGTYGALALRDDDEIHLFSANFPDVGISVFKLDDIAARKYDSWVKYVRGVLSELKRAGYNINRGFNIGIVGDMPNASGLSSSASLELLLGEMFNTAFDLKISRLDLVKLGQQVENNYLGLRTGIMDQFAIGFGEKEQAIFLDVNTMEYELIPAEFDQYELIIMTTNKRRELVDSKYNERRDETELALKELQTVLPTIKSLGELDMATFEANKAAIKEEVIYRRARHAVSENERTILATKALRAHDLVEFGKLLQQSHISLRDDYEVTGEELDTLFDAAMAQPGVLGARMTGAGFGGSAIALIPRDSAAAFIENVGKLYAEKIGYAASFYTAEIVKGTAQL</sequence>
<dbReference type="PRINTS" id="PR00473">
    <property type="entry name" value="GALCTOKINASE"/>
</dbReference>
<evidence type="ECO:0000259" key="15">
    <source>
        <dbReference type="Pfam" id="PF10509"/>
    </source>
</evidence>
<evidence type="ECO:0000256" key="7">
    <source>
        <dbReference type="ARBA" id="ARBA00022840"/>
    </source>
</evidence>
<protein>
    <recommendedName>
        <fullName evidence="11 12">Galactokinase</fullName>
        <ecNumber evidence="11 12">2.7.1.6</ecNumber>
    </recommendedName>
    <alternativeName>
        <fullName evidence="11">Galactose kinase</fullName>
    </alternativeName>
</protein>
<comment type="catalytic activity">
    <reaction evidence="11">
        <text>alpha-D-galactose + ATP = alpha-D-galactose 1-phosphate + ADP + H(+)</text>
        <dbReference type="Rhea" id="RHEA:13553"/>
        <dbReference type="ChEBI" id="CHEBI:15378"/>
        <dbReference type="ChEBI" id="CHEBI:28061"/>
        <dbReference type="ChEBI" id="CHEBI:30616"/>
        <dbReference type="ChEBI" id="CHEBI:58336"/>
        <dbReference type="ChEBI" id="CHEBI:456216"/>
        <dbReference type="EC" id="2.7.1.6"/>
    </reaction>
</comment>
<evidence type="ECO:0000256" key="6">
    <source>
        <dbReference type="ARBA" id="ARBA00022777"/>
    </source>
</evidence>
<dbReference type="GO" id="GO:0005829">
    <property type="term" value="C:cytosol"/>
    <property type="evidence" value="ECO:0007669"/>
    <property type="project" value="TreeGrafter"/>
</dbReference>
<comment type="function">
    <text evidence="11">Catalyzes the transfer of the gamma-phosphate of ATP to D-galactose to form alpha-D-galactose-1-phosphate (Gal-1-P).</text>
</comment>
<dbReference type="NCBIfam" id="NF003705">
    <property type="entry name" value="PRK05322.1"/>
    <property type="match status" value="1"/>
</dbReference>
<evidence type="ECO:0000259" key="14">
    <source>
        <dbReference type="Pfam" id="PF08544"/>
    </source>
</evidence>
<dbReference type="InterPro" id="IPR022963">
    <property type="entry name" value="Galactokinase_bac"/>
</dbReference>
<dbReference type="SUPFAM" id="SSF54211">
    <property type="entry name" value="Ribosomal protein S5 domain 2-like"/>
    <property type="match status" value="1"/>
</dbReference>